<evidence type="ECO:0000259" key="1">
    <source>
        <dbReference type="PROSITE" id="PS51186"/>
    </source>
</evidence>
<proteinExistence type="predicted"/>
<keyword evidence="3" id="KW-1185">Reference proteome</keyword>
<dbReference type="InterPro" id="IPR016181">
    <property type="entry name" value="Acyl_CoA_acyltransferase"/>
</dbReference>
<protein>
    <recommendedName>
        <fullName evidence="1">N-acetyltransferase domain-containing protein</fullName>
    </recommendedName>
</protein>
<dbReference type="Proteomes" id="UP001279734">
    <property type="component" value="Unassembled WGS sequence"/>
</dbReference>
<dbReference type="AlphaFoldDB" id="A0AAD3S6K7"/>
<dbReference type="InterPro" id="IPR039143">
    <property type="entry name" value="GNPNAT1-like"/>
</dbReference>
<gene>
    <name evidence="2" type="ORF">Nepgr_006837</name>
</gene>
<dbReference type="PANTHER" id="PTHR13355">
    <property type="entry name" value="GLUCOSAMINE 6-PHOSPHATE N-ACETYLTRANSFERASE"/>
    <property type="match status" value="1"/>
</dbReference>
<dbReference type="PROSITE" id="PS51186">
    <property type="entry name" value="GNAT"/>
    <property type="match status" value="1"/>
</dbReference>
<evidence type="ECO:0000313" key="3">
    <source>
        <dbReference type="Proteomes" id="UP001279734"/>
    </source>
</evidence>
<feature type="domain" description="N-acetyltransferase" evidence="1">
    <location>
        <begin position="38"/>
        <end position="216"/>
    </location>
</feature>
<reference evidence="2" key="1">
    <citation type="submission" date="2023-05" db="EMBL/GenBank/DDBJ databases">
        <title>Nepenthes gracilis genome sequencing.</title>
        <authorList>
            <person name="Fukushima K."/>
        </authorList>
    </citation>
    <scope>NUCLEOTIDE SEQUENCE</scope>
    <source>
        <strain evidence="2">SING2019-196</strain>
    </source>
</reference>
<dbReference type="Gene3D" id="3.40.630.30">
    <property type="match status" value="1"/>
</dbReference>
<evidence type="ECO:0000313" key="2">
    <source>
        <dbReference type="EMBL" id="GMH04997.1"/>
    </source>
</evidence>
<dbReference type="PANTHER" id="PTHR13355:SF15">
    <property type="entry name" value="GCN5-RELATED N-ACETYLTRANSFERASE 3, CHLOROPLASTIC"/>
    <property type="match status" value="1"/>
</dbReference>
<dbReference type="InterPro" id="IPR000182">
    <property type="entry name" value="GNAT_dom"/>
</dbReference>
<comment type="caution">
    <text evidence="2">The sequence shown here is derived from an EMBL/GenBank/DDBJ whole genome shotgun (WGS) entry which is preliminary data.</text>
</comment>
<dbReference type="SUPFAM" id="SSF55729">
    <property type="entry name" value="Acyl-CoA N-acyltransferases (Nat)"/>
    <property type="match status" value="1"/>
</dbReference>
<dbReference type="Pfam" id="PF00583">
    <property type="entry name" value="Acetyltransf_1"/>
    <property type="match status" value="1"/>
</dbReference>
<sequence length="231" mass="25912">MAIAVGLINRRYPSDLRLCQQSASAITRNRDHKKRPPILISTNPSHIDLHRLSQLYSSCNQSCHRFPNFDADGCVEAVDVGKLGVAVSNSSVVVSVFSRIIDEEEERWWRRMLPVTPTSGRLVGFGRVVSDLGLTASIHDVMVIPHLRRMGIGRLIVQKIVRMLTNREIFDIVVLCSKNERLFFKACGFGDDILGSTTMMYSRTALSNLEGYQTVQAGQKLLLPPLQRFSL</sequence>
<accession>A0AAD3S6K7</accession>
<name>A0AAD3S6K7_NEPGR</name>
<dbReference type="CDD" id="cd04301">
    <property type="entry name" value="NAT_SF"/>
    <property type="match status" value="1"/>
</dbReference>
<dbReference type="GO" id="GO:0008080">
    <property type="term" value="F:N-acetyltransferase activity"/>
    <property type="evidence" value="ECO:0007669"/>
    <property type="project" value="TreeGrafter"/>
</dbReference>
<dbReference type="EMBL" id="BSYO01000005">
    <property type="protein sequence ID" value="GMH04997.1"/>
    <property type="molecule type" value="Genomic_DNA"/>
</dbReference>
<organism evidence="2 3">
    <name type="scientific">Nepenthes gracilis</name>
    <name type="common">Slender pitcher plant</name>
    <dbReference type="NCBI Taxonomy" id="150966"/>
    <lineage>
        <taxon>Eukaryota</taxon>
        <taxon>Viridiplantae</taxon>
        <taxon>Streptophyta</taxon>
        <taxon>Embryophyta</taxon>
        <taxon>Tracheophyta</taxon>
        <taxon>Spermatophyta</taxon>
        <taxon>Magnoliopsida</taxon>
        <taxon>eudicotyledons</taxon>
        <taxon>Gunneridae</taxon>
        <taxon>Pentapetalae</taxon>
        <taxon>Caryophyllales</taxon>
        <taxon>Nepenthaceae</taxon>
        <taxon>Nepenthes</taxon>
    </lineage>
</organism>